<dbReference type="Pfam" id="PF12697">
    <property type="entry name" value="Abhydrolase_6"/>
    <property type="match status" value="1"/>
</dbReference>
<organism evidence="2 3">
    <name type="scientific">Bordetella holmesii CDC-H585-BH</name>
    <dbReference type="NCBI Taxonomy" id="1331206"/>
    <lineage>
        <taxon>Bacteria</taxon>
        <taxon>Pseudomonadati</taxon>
        <taxon>Pseudomonadota</taxon>
        <taxon>Betaproteobacteria</taxon>
        <taxon>Burkholderiales</taxon>
        <taxon>Alcaligenaceae</taxon>
        <taxon>Bordetella</taxon>
    </lineage>
</organism>
<feature type="domain" description="AB hydrolase-1" evidence="1">
    <location>
        <begin position="35"/>
        <end position="257"/>
    </location>
</feature>
<dbReference type="SUPFAM" id="SSF53474">
    <property type="entry name" value="alpha/beta-Hydrolases"/>
    <property type="match status" value="1"/>
</dbReference>
<dbReference type="PANTHER" id="PTHR43798:SF33">
    <property type="entry name" value="HYDROLASE, PUTATIVE (AFU_ORTHOLOGUE AFUA_2G14860)-RELATED"/>
    <property type="match status" value="1"/>
</dbReference>
<dbReference type="InterPro" id="IPR000073">
    <property type="entry name" value="AB_hydrolase_1"/>
</dbReference>
<evidence type="ECO:0000313" key="3">
    <source>
        <dbReference type="Proteomes" id="UP000026682"/>
    </source>
</evidence>
<dbReference type="AlphaFoldDB" id="A0A158M4C5"/>
<dbReference type="InterPro" id="IPR029058">
    <property type="entry name" value="AB_hydrolase_fold"/>
</dbReference>
<dbReference type="InterPro" id="IPR050266">
    <property type="entry name" value="AB_hydrolase_sf"/>
</dbReference>
<dbReference type="GO" id="GO:0016787">
    <property type="term" value="F:hydrolase activity"/>
    <property type="evidence" value="ECO:0007669"/>
    <property type="project" value="UniProtKB-KW"/>
</dbReference>
<dbReference type="Proteomes" id="UP000026682">
    <property type="component" value="Unassembled WGS sequence"/>
</dbReference>
<dbReference type="PATRIC" id="fig|1331206.3.peg.1477"/>
<dbReference type="GeneID" id="93121232"/>
<dbReference type="GO" id="GO:0016020">
    <property type="term" value="C:membrane"/>
    <property type="evidence" value="ECO:0007669"/>
    <property type="project" value="TreeGrafter"/>
</dbReference>
<name>A0A158M4C5_9BORD</name>
<dbReference type="STRING" id="35814.BBB42_02850"/>
<proteinExistence type="predicted"/>
<dbReference type="EMBL" id="JFZZ01000052">
    <property type="protein sequence ID" value="KAK95567.1"/>
    <property type="molecule type" value="Genomic_DNA"/>
</dbReference>
<evidence type="ECO:0000313" key="2">
    <source>
        <dbReference type="EMBL" id="KAK95567.1"/>
    </source>
</evidence>
<dbReference type="RefSeq" id="WP_005018557.1">
    <property type="nucleotide sequence ID" value="NZ_JFZZ01000052.1"/>
</dbReference>
<dbReference type="PANTHER" id="PTHR43798">
    <property type="entry name" value="MONOACYLGLYCEROL LIPASE"/>
    <property type="match status" value="1"/>
</dbReference>
<comment type="caution">
    <text evidence="2">The sequence shown here is derived from an EMBL/GenBank/DDBJ whole genome shotgun (WGS) entry which is preliminary data.</text>
</comment>
<accession>A0A158M4C5</accession>
<sequence length="268" mass="29810">MTMPATSRVAISAHGQQFDLEYAWIDTHRRDRPLLIFLHEGLGSVAMWRDFPARLCAESRCRGLVYSRRGYGQSTPRPKDEPWPADFMHREADEALPALLHALQLDAQRPVLFGHSDGGSIALLYAALNPQRVSGVVVAAPHIFVEAVTLRHIAAARQAYQDTDLPQRLARYHADADGVFWGWNRAWLDPGFGQWSIEDHLPALRCPALAIQGLEDEYGSLAQIEGIQRLAPQTQLLTLPQCRHSPHKDQPQAVIRAVADFVGGLAGH</sequence>
<evidence type="ECO:0000259" key="1">
    <source>
        <dbReference type="Pfam" id="PF12697"/>
    </source>
</evidence>
<dbReference type="Gene3D" id="3.40.50.1820">
    <property type="entry name" value="alpha/beta hydrolase"/>
    <property type="match status" value="1"/>
</dbReference>
<protein>
    <submittedName>
        <fullName evidence="2">Alpha/beta hydrolase family protein</fullName>
    </submittedName>
</protein>
<reference evidence="2 3" key="1">
    <citation type="submission" date="2014-03" db="EMBL/GenBank/DDBJ databases">
        <title>Genome sequence of Bordetella holmseii.</title>
        <authorList>
            <person name="Harvill E."/>
            <person name="Goodfield L.L."/>
            <person name="Ivanov Y."/>
            <person name="Meyer J.A."/>
            <person name="Newth C."/>
            <person name="Cassiday P."/>
            <person name="Tondella M.L."/>
            <person name="Liao P."/>
            <person name="Zimmerman J."/>
            <person name="Meert K."/>
            <person name="Wessel D."/>
            <person name="Berger J."/>
            <person name="Dean J.M."/>
            <person name="Holubkov R."/>
            <person name="Burr J."/>
            <person name="Liu T."/>
            <person name="Brinkac L.M."/>
            <person name="Sanka R."/>
            <person name="Kim M."/>
            <person name="Losada L."/>
        </authorList>
    </citation>
    <scope>NUCLEOTIDE SEQUENCE [LARGE SCALE GENOMIC DNA]</scope>
    <source>
        <strain evidence="2 3">CDC-H585-BH</strain>
    </source>
</reference>
<gene>
    <name evidence="2" type="ORF">L497_3660</name>
</gene>
<keyword evidence="2" id="KW-0378">Hydrolase</keyword>